<keyword evidence="2" id="KW-0547">Nucleotide-binding</keyword>
<protein>
    <submittedName>
        <fullName evidence="4">Isoleucyl-tRNA synthetase</fullName>
    </submittedName>
</protein>
<dbReference type="AlphaFoldDB" id="A0A0G0PAP4"/>
<dbReference type="GO" id="GO:0004822">
    <property type="term" value="F:isoleucine-tRNA ligase activity"/>
    <property type="evidence" value="ECO:0007669"/>
    <property type="project" value="InterPro"/>
</dbReference>
<dbReference type="Proteomes" id="UP000033934">
    <property type="component" value="Unassembled WGS sequence"/>
</dbReference>
<sequence>PLAEIKVNQGLSEELAKLIRDEANVKQVNFVPSSDWTNLANSSNWTKASDNSLEIALNTELTPELEEEGLVRELIRQINQLRKNQNLTIQDQVEIFYSTDDKKLSGIIEKNSAEITKNTVSSKISKFEQTLNYEIVKINSISISLKLFHKNT</sequence>
<feature type="non-terminal residue" evidence="4">
    <location>
        <position position="1"/>
    </location>
</feature>
<organism evidence="4 5">
    <name type="scientific">Berkelbacteria bacterium GW2011_GWA2_38_9</name>
    <dbReference type="NCBI Taxonomy" id="1618334"/>
    <lineage>
        <taxon>Bacteria</taxon>
        <taxon>Candidatus Berkelbacteria</taxon>
    </lineage>
</organism>
<evidence type="ECO:0000256" key="1">
    <source>
        <dbReference type="ARBA" id="ARBA00022598"/>
    </source>
</evidence>
<comment type="caution">
    <text evidence="4">The sequence shown here is derived from an EMBL/GenBank/DDBJ whole genome shotgun (WGS) entry which is preliminary data.</text>
</comment>
<accession>A0A0G0PAP4</accession>
<dbReference type="InterPro" id="IPR023586">
    <property type="entry name" value="Ile-tRNA-ligase_type2"/>
</dbReference>
<dbReference type="GO" id="GO:0006428">
    <property type="term" value="P:isoleucyl-tRNA aminoacylation"/>
    <property type="evidence" value="ECO:0007669"/>
    <property type="project" value="TreeGrafter"/>
</dbReference>
<name>A0A0G0PAP4_9BACT</name>
<keyword evidence="1" id="KW-0436">Ligase</keyword>
<dbReference type="GO" id="GO:0005524">
    <property type="term" value="F:ATP binding"/>
    <property type="evidence" value="ECO:0007669"/>
    <property type="project" value="UniProtKB-KW"/>
</dbReference>
<keyword evidence="4" id="KW-0030">Aminoacyl-tRNA synthetase</keyword>
<dbReference type="Pfam" id="PF19302">
    <property type="entry name" value="DUF5915"/>
    <property type="match status" value="1"/>
</dbReference>
<evidence type="ECO:0000256" key="2">
    <source>
        <dbReference type="ARBA" id="ARBA00022741"/>
    </source>
</evidence>
<dbReference type="PANTHER" id="PTHR42780">
    <property type="entry name" value="SOLEUCYL-TRNA SYNTHETASE"/>
    <property type="match status" value="1"/>
</dbReference>
<keyword evidence="3" id="KW-0067">ATP-binding</keyword>
<evidence type="ECO:0000256" key="3">
    <source>
        <dbReference type="ARBA" id="ARBA00022840"/>
    </source>
</evidence>
<dbReference type="InterPro" id="IPR009080">
    <property type="entry name" value="tRNAsynth_Ia_anticodon-bd"/>
</dbReference>
<dbReference type="PANTHER" id="PTHR42780:SF1">
    <property type="entry name" value="ISOLEUCINE--TRNA LIGASE, CYTOPLASMIC"/>
    <property type="match status" value="1"/>
</dbReference>
<dbReference type="SUPFAM" id="SSF47323">
    <property type="entry name" value="Anticodon-binding domain of a subclass of class I aminoacyl-tRNA synthetases"/>
    <property type="match status" value="1"/>
</dbReference>
<dbReference type="EMBL" id="LBVO01000072">
    <property type="protein sequence ID" value="KKQ86376.1"/>
    <property type="molecule type" value="Genomic_DNA"/>
</dbReference>
<proteinExistence type="predicted"/>
<evidence type="ECO:0000313" key="4">
    <source>
        <dbReference type="EMBL" id="KKQ86376.1"/>
    </source>
</evidence>
<reference evidence="4 5" key="1">
    <citation type="journal article" date="2015" name="Nature">
        <title>rRNA introns, odd ribosomes, and small enigmatic genomes across a large radiation of phyla.</title>
        <authorList>
            <person name="Brown C.T."/>
            <person name="Hug L.A."/>
            <person name="Thomas B.C."/>
            <person name="Sharon I."/>
            <person name="Castelle C.J."/>
            <person name="Singh A."/>
            <person name="Wilkins M.J."/>
            <person name="Williams K.H."/>
            <person name="Banfield J.F."/>
        </authorList>
    </citation>
    <scope>NUCLEOTIDE SEQUENCE [LARGE SCALE GENOMIC DNA]</scope>
</reference>
<gene>
    <name evidence="4" type="ORF">UT11_C0072G0006</name>
</gene>
<evidence type="ECO:0000313" key="5">
    <source>
        <dbReference type="Proteomes" id="UP000033934"/>
    </source>
</evidence>